<evidence type="ECO:0000313" key="1">
    <source>
        <dbReference type="Proteomes" id="UP000790787"/>
    </source>
</evidence>
<organism evidence="1 2">
    <name type="scientific">Nicotiana tabacum</name>
    <name type="common">Common tobacco</name>
    <dbReference type="NCBI Taxonomy" id="4097"/>
    <lineage>
        <taxon>Eukaryota</taxon>
        <taxon>Viridiplantae</taxon>
        <taxon>Streptophyta</taxon>
        <taxon>Embryophyta</taxon>
        <taxon>Tracheophyta</taxon>
        <taxon>Spermatophyta</taxon>
        <taxon>Magnoliopsida</taxon>
        <taxon>eudicotyledons</taxon>
        <taxon>Gunneridae</taxon>
        <taxon>Pentapetalae</taxon>
        <taxon>asterids</taxon>
        <taxon>lamiids</taxon>
        <taxon>Solanales</taxon>
        <taxon>Solanaceae</taxon>
        <taxon>Nicotianoideae</taxon>
        <taxon>Nicotianeae</taxon>
        <taxon>Nicotiana</taxon>
    </lineage>
</organism>
<gene>
    <name evidence="2" type="primary">LOC142175739</name>
</gene>
<proteinExistence type="predicted"/>
<dbReference type="RefSeq" id="XP_075098822.1">
    <property type="nucleotide sequence ID" value="XM_075242721.1"/>
</dbReference>
<reference evidence="2" key="2">
    <citation type="submission" date="2025-08" db="UniProtKB">
        <authorList>
            <consortium name="RefSeq"/>
        </authorList>
    </citation>
    <scope>IDENTIFICATION</scope>
    <source>
        <tissue evidence="2">Leaf</tissue>
    </source>
</reference>
<reference evidence="1" key="1">
    <citation type="journal article" date="2014" name="Nat. Commun.">
        <title>The tobacco genome sequence and its comparison with those of tomato and potato.</title>
        <authorList>
            <person name="Sierro N."/>
            <person name="Battey J.N."/>
            <person name="Ouadi S."/>
            <person name="Bakaher N."/>
            <person name="Bovet L."/>
            <person name="Willig A."/>
            <person name="Goepfert S."/>
            <person name="Peitsch M.C."/>
            <person name="Ivanov N.V."/>
        </authorList>
    </citation>
    <scope>NUCLEOTIDE SEQUENCE [LARGE SCALE GENOMIC DNA]</scope>
</reference>
<sequence>MDHRFTYLDLGSVHTSLCGEIYSTLSKGSITGSIREAPARLVRLDILEPNQVLACVVAQSSLFERIKARQYNDSNLLVLRETVLWGGAEEVTISDDSVLRLQGRLCVPNVDGLRETILEKAHSSRFLFNLGSMKMYCDLRQHYWRRLIKKDMVEYVARSLNFKQVKYEQQELGGLLK</sequence>
<protein>
    <submittedName>
        <fullName evidence="2">Uncharacterized protein LOC142175739</fullName>
    </submittedName>
</protein>
<keyword evidence="1" id="KW-1185">Reference proteome</keyword>
<accession>A0AC58TNL2</accession>
<dbReference type="Proteomes" id="UP000790787">
    <property type="component" value="Chromosome 22"/>
</dbReference>
<name>A0AC58TNL2_TOBAC</name>
<evidence type="ECO:0000313" key="2">
    <source>
        <dbReference type="RefSeq" id="XP_075098822.1"/>
    </source>
</evidence>